<evidence type="ECO:0000313" key="8">
    <source>
        <dbReference type="Proteomes" id="UP001165583"/>
    </source>
</evidence>
<evidence type="ECO:0000313" key="7">
    <source>
        <dbReference type="EMBL" id="MCT2401769.1"/>
    </source>
</evidence>
<keyword evidence="4 5" id="KW-0071">Autoinducer synthesis</keyword>
<keyword evidence="7" id="KW-0012">Acyltransferase</keyword>
<comment type="similarity">
    <text evidence="5 6">Belongs to the autoinducer synthase family.</text>
</comment>
<dbReference type="EMBL" id="JANZXA010000020">
    <property type="protein sequence ID" value="MCT2401769.1"/>
    <property type="molecule type" value="Genomic_DNA"/>
</dbReference>
<proteinExistence type="inferred from homology"/>
<dbReference type="Pfam" id="PF00765">
    <property type="entry name" value="Autoind_synth"/>
    <property type="match status" value="1"/>
</dbReference>
<keyword evidence="1 5" id="KW-0673">Quorum sensing</keyword>
<dbReference type="RefSeq" id="WP_148274978.1">
    <property type="nucleotide sequence ID" value="NZ_JANZXA010000020.1"/>
</dbReference>
<dbReference type="Proteomes" id="UP001165583">
    <property type="component" value="Unassembled WGS sequence"/>
</dbReference>
<comment type="caution">
    <text evidence="7">The sequence shown here is derived from an EMBL/GenBank/DDBJ whole genome shotgun (WGS) entry which is preliminary data.</text>
</comment>
<dbReference type="PRINTS" id="PR01549">
    <property type="entry name" value="AUTOINDCRSYN"/>
</dbReference>
<dbReference type="PROSITE" id="PS51187">
    <property type="entry name" value="AUTOINDUCER_SYNTH_2"/>
    <property type="match status" value="1"/>
</dbReference>
<dbReference type="PANTHER" id="PTHR39322">
    <property type="entry name" value="ACYL-HOMOSERINE-LACTONE SYNTHASE"/>
    <property type="match status" value="1"/>
</dbReference>
<keyword evidence="2 6" id="KW-0808">Transferase</keyword>
<name>A0ABT2IAC4_9SPHN</name>
<protein>
    <recommendedName>
        <fullName evidence="6">Acyl-homoserine-lactone synthase</fullName>
        <ecNumber evidence="6">2.3.1.184</ecNumber>
    </recommendedName>
    <alternativeName>
        <fullName evidence="6">Autoinducer synthesis protein</fullName>
    </alternativeName>
</protein>
<reference evidence="7" key="1">
    <citation type="submission" date="2022-09" db="EMBL/GenBank/DDBJ databases">
        <title>Novosphingobium sp. Nov., a polycyclic aromatic hydrocarbon-degrading bacterium isolated form mangrove sediments in HongKong.</title>
        <authorList>
            <person name="Hu Z."/>
        </authorList>
    </citation>
    <scope>NUCLEOTIDE SEQUENCE</scope>
    <source>
        <strain evidence="7">HK4-1</strain>
    </source>
</reference>
<dbReference type="InterPro" id="IPR016181">
    <property type="entry name" value="Acyl_CoA_acyltransferase"/>
</dbReference>
<organism evidence="7 8">
    <name type="scientific">Novosphingobium mangrovi</name>
    <name type="common">ex Huang et al. 2023</name>
    <dbReference type="NCBI Taxonomy" id="2976432"/>
    <lineage>
        <taxon>Bacteria</taxon>
        <taxon>Pseudomonadati</taxon>
        <taxon>Pseudomonadota</taxon>
        <taxon>Alphaproteobacteria</taxon>
        <taxon>Sphingomonadales</taxon>
        <taxon>Sphingomonadaceae</taxon>
        <taxon>Novosphingobium</taxon>
    </lineage>
</organism>
<dbReference type="InterPro" id="IPR001690">
    <property type="entry name" value="Autoind_synthase"/>
</dbReference>
<gene>
    <name evidence="7" type="ORF">NZK81_19650</name>
</gene>
<evidence type="ECO:0000256" key="3">
    <source>
        <dbReference type="ARBA" id="ARBA00022691"/>
    </source>
</evidence>
<evidence type="ECO:0000256" key="2">
    <source>
        <dbReference type="ARBA" id="ARBA00022679"/>
    </source>
</evidence>
<keyword evidence="3 6" id="KW-0949">S-adenosyl-L-methionine</keyword>
<accession>A0ABT2IAC4</accession>
<dbReference type="SUPFAM" id="SSF55729">
    <property type="entry name" value="Acyl-CoA N-acyltransferases (Nat)"/>
    <property type="match status" value="1"/>
</dbReference>
<dbReference type="Gene3D" id="3.40.630.30">
    <property type="match status" value="1"/>
</dbReference>
<dbReference type="GO" id="GO:0016746">
    <property type="term" value="F:acyltransferase activity"/>
    <property type="evidence" value="ECO:0007669"/>
    <property type="project" value="UniProtKB-KW"/>
</dbReference>
<sequence length="207" mass="22990">MANMAHVIQGGWEAAQGALLAQMYQERKRVFIDLLRWDLPALDGRYEIDQFDTPSTIYLIIAGTDGKHLGSLRLLPTTQPHVLGDVFPGLCDLGAPSAPDVWEISRLCLSRSIRAAERRYVRNQLATALTVFARDNGVRAYCCVADMPWYNQILSFGWRCEPLGLPHDLPCGMLAALMIHIDDETPARLEATGIWSETLAPLVALSQ</sequence>
<evidence type="ECO:0000256" key="6">
    <source>
        <dbReference type="RuleBase" id="RU361135"/>
    </source>
</evidence>
<evidence type="ECO:0000256" key="1">
    <source>
        <dbReference type="ARBA" id="ARBA00022654"/>
    </source>
</evidence>
<evidence type="ECO:0000256" key="5">
    <source>
        <dbReference type="PROSITE-ProRule" id="PRU00533"/>
    </source>
</evidence>
<comment type="catalytic activity">
    <reaction evidence="6">
        <text>a fatty acyl-[ACP] + S-adenosyl-L-methionine = an N-acyl-L-homoserine lactone + S-methyl-5'-thioadenosine + holo-[ACP] + H(+)</text>
        <dbReference type="Rhea" id="RHEA:10096"/>
        <dbReference type="Rhea" id="RHEA-COMP:9685"/>
        <dbReference type="Rhea" id="RHEA-COMP:14125"/>
        <dbReference type="ChEBI" id="CHEBI:15378"/>
        <dbReference type="ChEBI" id="CHEBI:17509"/>
        <dbReference type="ChEBI" id="CHEBI:55474"/>
        <dbReference type="ChEBI" id="CHEBI:59789"/>
        <dbReference type="ChEBI" id="CHEBI:64479"/>
        <dbReference type="ChEBI" id="CHEBI:138651"/>
        <dbReference type="EC" id="2.3.1.184"/>
    </reaction>
</comment>
<evidence type="ECO:0000256" key="4">
    <source>
        <dbReference type="ARBA" id="ARBA00022929"/>
    </source>
</evidence>
<dbReference type="PANTHER" id="PTHR39322:SF1">
    <property type="entry name" value="ISOVALERYL-HOMOSERINE LACTONE SYNTHASE"/>
    <property type="match status" value="1"/>
</dbReference>
<keyword evidence="8" id="KW-1185">Reference proteome</keyword>
<dbReference type="EC" id="2.3.1.184" evidence="6"/>